<dbReference type="PANTHER" id="PTHR12227">
    <property type="entry name" value="GLYCERATE KINASE"/>
    <property type="match status" value="1"/>
</dbReference>
<keyword evidence="3" id="KW-0808">Transferase</keyword>
<gene>
    <name evidence="3" type="ORF">ACFFJH_12390</name>
</gene>
<dbReference type="EMBL" id="JBHLXJ010000013">
    <property type="protein sequence ID" value="MFC0350613.1"/>
    <property type="molecule type" value="Genomic_DNA"/>
</dbReference>
<evidence type="ECO:0000259" key="1">
    <source>
        <dbReference type="Pfam" id="PF05161"/>
    </source>
</evidence>
<evidence type="ECO:0000259" key="2">
    <source>
        <dbReference type="Pfam" id="PF13660"/>
    </source>
</evidence>
<organism evidence="3 4">
    <name type="scientific">Undibacterium danionis</name>
    <dbReference type="NCBI Taxonomy" id="1812100"/>
    <lineage>
        <taxon>Bacteria</taxon>
        <taxon>Pseudomonadati</taxon>
        <taxon>Pseudomonadota</taxon>
        <taxon>Betaproteobacteria</taxon>
        <taxon>Burkholderiales</taxon>
        <taxon>Oxalobacteraceae</taxon>
        <taxon>Undibacterium</taxon>
    </lineage>
</organism>
<dbReference type="InterPro" id="IPR039760">
    <property type="entry name" value="MOFRL_protein"/>
</dbReference>
<feature type="domain" description="MOFRL" evidence="1">
    <location>
        <begin position="319"/>
        <end position="423"/>
    </location>
</feature>
<feature type="domain" description="MOFRL-associated" evidence="2">
    <location>
        <begin position="13"/>
        <end position="240"/>
    </location>
</feature>
<dbReference type="RefSeq" id="WP_390213060.1">
    <property type="nucleotide sequence ID" value="NZ_JBHLXJ010000013.1"/>
</dbReference>
<dbReference type="Proteomes" id="UP001589844">
    <property type="component" value="Unassembled WGS sequence"/>
</dbReference>
<dbReference type="Pfam" id="PF05161">
    <property type="entry name" value="MOFRL"/>
    <property type="match status" value="1"/>
</dbReference>
<name>A0ABV6IFL3_9BURK</name>
<evidence type="ECO:0000313" key="3">
    <source>
        <dbReference type="EMBL" id="MFC0350613.1"/>
    </source>
</evidence>
<proteinExistence type="predicted"/>
<dbReference type="Gene3D" id="3.40.1480.10">
    <property type="entry name" value="MOFRL domain"/>
    <property type="match status" value="1"/>
</dbReference>
<dbReference type="Pfam" id="PF13660">
    <property type="entry name" value="DUF4147"/>
    <property type="match status" value="1"/>
</dbReference>
<dbReference type="InterPro" id="IPR037035">
    <property type="entry name" value="GK-like_C_sf"/>
</dbReference>
<accession>A0ABV6IFL3</accession>
<protein>
    <submittedName>
        <fullName evidence="3">Glycerate kinase</fullName>
    </submittedName>
</protein>
<sequence length="430" mass="45665">MTNWNQTQALDFLRELFTLAITAVDPRHCLPAHLPDFPASGLCIVLGAGKAAASMAQALEHHWAARDQADLARLSGMLIVPYGYALPCQYLQVREAAHPIPDLAAYQAAQALLASVQDLHASDTVICLLSGGGSSLMSLPAEGISLSEKQDINRALLRSGARIHEINCVRKHLSAIKGGRLALACAPAKVLTYIISDVAGDDASIIASGPTLADLSTCADALAILQRYEIPASAAVISHLHQATSETPKPDHPVFANAPVHIIANAQAALQAAANWAVSQGLQVQILSDRLEGEARDLGRAHAQLAISLANENQQRPYLLLSGGETTVTLKGNGRGGRNTEYLLSLCQHLNGHPRIYALAADTDGRDGSEQNAGAWCTPESLQRAAHLSISASDYLANNDAYTFFASLDSLLMTGPTYNNVNDFRAILVL</sequence>
<reference evidence="3 4" key="1">
    <citation type="submission" date="2024-09" db="EMBL/GenBank/DDBJ databases">
        <authorList>
            <person name="Sun Q."/>
            <person name="Mori K."/>
        </authorList>
    </citation>
    <scope>NUCLEOTIDE SEQUENCE [LARGE SCALE GENOMIC DNA]</scope>
    <source>
        <strain evidence="3 4">CCM 8677</strain>
    </source>
</reference>
<dbReference type="InterPro" id="IPR038614">
    <property type="entry name" value="GK_N_sf"/>
</dbReference>
<evidence type="ECO:0000313" key="4">
    <source>
        <dbReference type="Proteomes" id="UP001589844"/>
    </source>
</evidence>
<dbReference type="InterPro" id="IPR007835">
    <property type="entry name" value="MOFRL"/>
</dbReference>
<dbReference type="PANTHER" id="PTHR12227:SF0">
    <property type="entry name" value="GLYCERATE KINASE"/>
    <property type="match status" value="1"/>
</dbReference>
<dbReference type="Gene3D" id="3.40.50.10180">
    <property type="entry name" value="Glycerate kinase, MOFRL-like N-terminal domain"/>
    <property type="match status" value="1"/>
</dbReference>
<comment type="caution">
    <text evidence="3">The sequence shown here is derived from an EMBL/GenBank/DDBJ whole genome shotgun (WGS) entry which is preliminary data.</text>
</comment>
<keyword evidence="3" id="KW-0418">Kinase</keyword>
<dbReference type="GO" id="GO:0016301">
    <property type="term" value="F:kinase activity"/>
    <property type="evidence" value="ECO:0007669"/>
    <property type="project" value="UniProtKB-KW"/>
</dbReference>
<dbReference type="InterPro" id="IPR025286">
    <property type="entry name" value="MOFRL_assoc_dom"/>
</dbReference>
<keyword evidence="4" id="KW-1185">Reference proteome</keyword>
<dbReference type="SUPFAM" id="SSF82544">
    <property type="entry name" value="GckA/TtuD-like"/>
    <property type="match status" value="1"/>
</dbReference>